<dbReference type="PANTHER" id="PTHR46494:SF1">
    <property type="entry name" value="CORA FAMILY METAL ION TRANSPORTER (EUROFUNG)"/>
    <property type="match status" value="1"/>
</dbReference>
<organism evidence="8 9">
    <name type="scientific">Dunaliella salina</name>
    <name type="common">Green alga</name>
    <name type="synonym">Protococcus salinus</name>
    <dbReference type="NCBI Taxonomy" id="3046"/>
    <lineage>
        <taxon>Eukaryota</taxon>
        <taxon>Viridiplantae</taxon>
        <taxon>Chlorophyta</taxon>
        <taxon>core chlorophytes</taxon>
        <taxon>Chlorophyceae</taxon>
        <taxon>CS clade</taxon>
        <taxon>Chlamydomonadales</taxon>
        <taxon>Dunaliellaceae</taxon>
        <taxon>Dunaliella</taxon>
    </lineage>
</organism>
<dbReference type="EMBL" id="MU069552">
    <property type="protein sequence ID" value="KAF5839166.1"/>
    <property type="molecule type" value="Genomic_DNA"/>
</dbReference>
<dbReference type="Gene3D" id="1.20.58.340">
    <property type="entry name" value="Magnesium transport protein CorA, transmembrane region"/>
    <property type="match status" value="2"/>
</dbReference>
<keyword evidence="3 6" id="KW-1133">Transmembrane helix</keyword>
<reference evidence="8" key="1">
    <citation type="submission" date="2017-08" db="EMBL/GenBank/DDBJ databases">
        <authorList>
            <person name="Polle J.E."/>
            <person name="Barry K."/>
            <person name="Cushman J."/>
            <person name="Schmutz J."/>
            <person name="Tran D."/>
            <person name="Hathwaick L.T."/>
            <person name="Yim W.C."/>
            <person name="Jenkins J."/>
            <person name="Mckie-Krisberg Z.M."/>
            <person name="Prochnik S."/>
            <person name="Lindquist E."/>
            <person name="Dockter R.B."/>
            <person name="Adam C."/>
            <person name="Molina H."/>
            <person name="Bunkerborg J."/>
            <person name="Jin E."/>
            <person name="Buchheim M."/>
            <person name="Magnuson J."/>
        </authorList>
    </citation>
    <scope>NUCLEOTIDE SEQUENCE</scope>
    <source>
        <strain evidence="8">CCAP 19/18</strain>
    </source>
</reference>
<evidence type="ECO:0000313" key="8">
    <source>
        <dbReference type="EMBL" id="KAF5839166.1"/>
    </source>
</evidence>
<gene>
    <name evidence="8" type="ORF">DUNSADRAFT_1393</name>
</gene>
<feature type="transmembrane region" description="Helical" evidence="6">
    <location>
        <begin position="263"/>
        <end position="284"/>
    </location>
</feature>
<dbReference type="Pfam" id="PF01544">
    <property type="entry name" value="CorA"/>
    <property type="match status" value="1"/>
</dbReference>
<evidence type="ECO:0000256" key="4">
    <source>
        <dbReference type="ARBA" id="ARBA00023136"/>
    </source>
</evidence>
<protein>
    <submittedName>
        <fullName evidence="8">Cora-like Mg2+ transporter protein-domain-containing protein</fullName>
    </submittedName>
</protein>
<evidence type="ECO:0000256" key="3">
    <source>
        <dbReference type="ARBA" id="ARBA00022989"/>
    </source>
</evidence>
<feature type="compositionally biased region" description="Polar residues" evidence="5">
    <location>
        <begin position="116"/>
        <end position="127"/>
    </location>
</feature>
<feature type="signal peptide" evidence="7">
    <location>
        <begin position="1"/>
        <end position="28"/>
    </location>
</feature>
<dbReference type="Proteomes" id="UP000815325">
    <property type="component" value="Unassembled WGS sequence"/>
</dbReference>
<dbReference type="InterPro" id="IPR002523">
    <property type="entry name" value="MgTranspt_CorA/ZnTranspt_ZntB"/>
</dbReference>
<evidence type="ECO:0000256" key="7">
    <source>
        <dbReference type="SAM" id="SignalP"/>
    </source>
</evidence>
<keyword evidence="4 6" id="KW-0472">Membrane</keyword>
<dbReference type="SUPFAM" id="SSF144083">
    <property type="entry name" value="Magnesium transport protein CorA, transmembrane region"/>
    <property type="match status" value="1"/>
</dbReference>
<keyword evidence="7" id="KW-0732">Signal</keyword>
<evidence type="ECO:0000256" key="6">
    <source>
        <dbReference type="SAM" id="Phobius"/>
    </source>
</evidence>
<evidence type="ECO:0000256" key="2">
    <source>
        <dbReference type="ARBA" id="ARBA00022692"/>
    </source>
</evidence>
<keyword evidence="2 6" id="KW-0812">Transmembrane</keyword>
<sequence>MTRSGFRNFCLSWFQFLMLAEIVSPAADQPEFRAVGHPCNPCNPCNPCVCSCRHQDTRPPLLHLPLQLLAPGYAPITFAPDDSQAHSHSPSDVATGGEKGIIGNGRDEHEAHGGSVHNNALYNTSGHLASGHLPMGSASSGASSPQQPFPGLPPQQHPPPYQHHHWRPMSPHAAVQQKVLISRLTKTYLSDVQDHLSSTLDSINSLSEQCRDLIALIFNLAAHQTNQSMQALTVVSVLFLPLTFLAGIYGMNFDNIPELHWEYGYAYFFCMCGVIGVVFLIAMYRLGLLNGNG</sequence>
<feature type="chain" id="PRO_5046339577" evidence="7">
    <location>
        <begin position="29"/>
        <end position="293"/>
    </location>
</feature>
<feature type="compositionally biased region" description="Pro residues" evidence="5">
    <location>
        <begin position="147"/>
        <end position="161"/>
    </location>
</feature>
<dbReference type="PANTHER" id="PTHR46494">
    <property type="entry name" value="CORA FAMILY METAL ION TRANSPORTER (EUROFUNG)"/>
    <property type="match status" value="1"/>
</dbReference>
<evidence type="ECO:0000256" key="1">
    <source>
        <dbReference type="ARBA" id="ARBA00004651"/>
    </source>
</evidence>
<comment type="caution">
    <text evidence="8">The sequence shown here is derived from an EMBL/GenBank/DDBJ whole genome shotgun (WGS) entry which is preliminary data.</text>
</comment>
<feature type="compositionally biased region" description="Low complexity" evidence="5">
    <location>
        <begin position="136"/>
        <end position="146"/>
    </location>
</feature>
<accession>A0ABQ7GX28</accession>
<dbReference type="InterPro" id="IPR045863">
    <property type="entry name" value="CorA_TM1_TM2"/>
</dbReference>
<feature type="transmembrane region" description="Helical" evidence="6">
    <location>
        <begin position="231"/>
        <end position="251"/>
    </location>
</feature>
<proteinExistence type="predicted"/>
<evidence type="ECO:0000256" key="5">
    <source>
        <dbReference type="SAM" id="MobiDB-lite"/>
    </source>
</evidence>
<evidence type="ECO:0000313" key="9">
    <source>
        <dbReference type="Proteomes" id="UP000815325"/>
    </source>
</evidence>
<feature type="region of interest" description="Disordered" evidence="5">
    <location>
        <begin position="79"/>
        <end position="167"/>
    </location>
</feature>
<name>A0ABQ7GX28_DUNSA</name>
<comment type="subcellular location">
    <subcellularLocation>
        <location evidence="1">Cell membrane</location>
        <topology evidence="1">Multi-pass membrane protein</topology>
    </subcellularLocation>
</comment>
<keyword evidence="9" id="KW-1185">Reference proteome</keyword>